<feature type="transmembrane region" description="Helical" evidence="5">
    <location>
        <begin position="12"/>
        <end position="33"/>
    </location>
</feature>
<evidence type="ECO:0000256" key="1">
    <source>
        <dbReference type="ARBA" id="ARBA00004127"/>
    </source>
</evidence>
<keyword evidence="4 5" id="KW-0472">Membrane</keyword>
<feature type="transmembrane region" description="Helical" evidence="5">
    <location>
        <begin position="232"/>
        <end position="250"/>
    </location>
</feature>
<dbReference type="InterPro" id="IPR050495">
    <property type="entry name" value="ATG22/LtaA_families"/>
</dbReference>
<dbReference type="STRING" id="381751.SAMN05444391_1083"/>
<organism evidence="6 7">
    <name type="scientific">Thermocrinis minervae</name>
    <dbReference type="NCBI Taxonomy" id="381751"/>
    <lineage>
        <taxon>Bacteria</taxon>
        <taxon>Pseudomonadati</taxon>
        <taxon>Aquificota</taxon>
        <taxon>Aquificia</taxon>
        <taxon>Aquificales</taxon>
        <taxon>Aquificaceae</taxon>
        <taxon>Thermocrinis</taxon>
    </lineage>
</organism>
<feature type="transmembrane region" description="Helical" evidence="5">
    <location>
        <begin position="286"/>
        <end position="307"/>
    </location>
</feature>
<feature type="transmembrane region" description="Helical" evidence="5">
    <location>
        <begin position="73"/>
        <end position="90"/>
    </location>
</feature>
<dbReference type="InterPro" id="IPR011701">
    <property type="entry name" value="MFS"/>
</dbReference>
<dbReference type="OrthoDB" id="11140at2"/>
<dbReference type="AlphaFoldDB" id="A0A1M6SMI5"/>
<comment type="subcellular location">
    <subcellularLocation>
        <location evidence="1">Endomembrane system</location>
        <topology evidence="1">Multi-pass membrane protein</topology>
    </subcellularLocation>
</comment>
<feature type="transmembrane region" description="Helical" evidence="5">
    <location>
        <begin position="128"/>
        <end position="148"/>
    </location>
</feature>
<dbReference type="RefSeq" id="WP_079654194.1">
    <property type="nucleotide sequence ID" value="NZ_LT670846.1"/>
</dbReference>
<keyword evidence="7" id="KW-1185">Reference proteome</keyword>
<protein>
    <submittedName>
        <fullName evidence="6">MFS transporter, UMF1 family</fullName>
    </submittedName>
</protein>
<sequence length="371" mass="42071">MRKRLKVLSFSLFDFGQTVLSALIFSLVFPLYITKHVDVKVYSFFYGFTFFLSFLIALYLGYLAESKKLVKPFFMMSTFCVLLLGLFMYMAYPNHVYLLILYYLLAVANQQALVFYNSLLLSLENRGLASGLGVAFGYIGSAITLLFFSKSLKIPEVFLIPSVLFFLLSIPASFVIENPMDIKTLKVFEVVKDRSFMYFFLSFLCVSEIANLLTGMMGVYLREVYGLSDIEIYKVVGLSALGGVVGGMFWGMLSQRLSARSLYPISFILWTVFLTLLFLVPKHMLLPLGLFAGFSLSHLWAISRIYILEAFETSPVIRFSFYSLAERVSSTFGYITWSLLLLITGSFKLSALLMCVFPILGFLLYTKGSRT</sequence>
<evidence type="ECO:0000256" key="5">
    <source>
        <dbReference type="SAM" id="Phobius"/>
    </source>
</evidence>
<keyword evidence="2 5" id="KW-0812">Transmembrane</keyword>
<dbReference type="Gene3D" id="1.20.1250.20">
    <property type="entry name" value="MFS general substrate transporter like domains"/>
    <property type="match status" value="2"/>
</dbReference>
<dbReference type="Pfam" id="PF07690">
    <property type="entry name" value="MFS_1"/>
    <property type="match status" value="1"/>
</dbReference>
<feature type="transmembrane region" description="Helical" evidence="5">
    <location>
        <begin position="96"/>
        <end position="116"/>
    </location>
</feature>
<dbReference type="PANTHER" id="PTHR23519:SF1">
    <property type="entry name" value="AUTOPHAGY-RELATED PROTEIN 22"/>
    <property type="match status" value="1"/>
</dbReference>
<feature type="transmembrane region" description="Helical" evidence="5">
    <location>
        <begin position="349"/>
        <end position="366"/>
    </location>
</feature>
<evidence type="ECO:0000313" key="6">
    <source>
        <dbReference type="EMBL" id="SHK45860.1"/>
    </source>
</evidence>
<evidence type="ECO:0000256" key="2">
    <source>
        <dbReference type="ARBA" id="ARBA00022692"/>
    </source>
</evidence>
<gene>
    <name evidence="6" type="ORF">SAMN05444391_1083</name>
</gene>
<feature type="transmembrane region" description="Helical" evidence="5">
    <location>
        <begin position="39"/>
        <end position="61"/>
    </location>
</feature>
<evidence type="ECO:0000256" key="3">
    <source>
        <dbReference type="ARBA" id="ARBA00022989"/>
    </source>
</evidence>
<evidence type="ECO:0000313" key="7">
    <source>
        <dbReference type="Proteomes" id="UP000189810"/>
    </source>
</evidence>
<proteinExistence type="predicted"/>
<dbReference type="SUPFAM" id="SSF103473">
    <property type="entry name" value="MFS general substrate transporter"/>
    <property type="match status" value="1"/>
</dbReference>
<evidence type="ECO:0000256" key="4">
    <source>
        <dbReference type="ARBA" id="ARBA00023136"/>
    </source>
</evidence>
<feature type="transmembrane region" description="Helical" evidence="5">
    <location>
        <begin position="154"/>
        <end position="176"/>
    </location>
</feature>
<dbReference type="InterPro" id="IPR036259">
    <property type="entry name" value="MFS_trans_sf"/>
</dbReference>
<feature type="transmembrane region" description="Helical" evidence="5">
    <location>
        <begin position="319"/>
        <end position="343"/>
    </location>
</feature>
<feature type="transmembrane region" description="Helical" evidence="5">
    <location>
        <begin position="196"/>
        <end position="220"/>
    </location>
</feature>
<dbReference type="Proteomes" id="UP000189810">
    <property type="component" value="Chromosome I"/>
</dbReference>
<dbReference type="GO" id="GO:0012505">
    <property type="term" value="C:endomembrane system"/>
    <property type="evidence" value="ECO:0007669"/>
    <property type="project" value="UniProtKB-SubCell"/>
</dbReference>
<name>A0A1M6SMI5_9AQUI</name>
<feature type="transmembrane region" description="Helical" evidence="5">
    <location>
        <begin position="262"/>
        <end position="280"/>
    </location>
</feature>
<dbReference type="GO" id="GO:0022857">
    <property type="term" value="F:transmembrane transporter activity"/>
    <property type="evidence" value="ECO:0007669"/>
    <property type="project" value="InterPro"/>
</dbReference>
<dbReference type="PANTHER" id="PTHR23519">
    <property type="entry name" value="AUTOPHAGY-RELATED PROTEIN 22"/>
    <property type="match status" value="1"/>
</dbReference>
<reference evidence="6 7" key="1">
    <citation type="submission" date="2016-11" db="EMBL/GenBank/DDBJ databases">
        <authorList>
            <person name="Jaros S."/>
            <person name="Januszkiewicz K."/>
            <person name="Wedrychowicz H."/>
        </authorList>
    </citation>
    <scope>NUCLEOTIDE SEQUENCE [LARGE SCALE GENOMIC DNA]</scope>
    <source>
        <strain evidence="6 7">DSM 19557</strain>
    </source>
</reference>
<accession>A0A1M6SMI5</accession>
<dbReference type="EMBL" id="LT670846">
    <property type="protein sequence ID" value="SHK45860.1"/>
    <property type="molecule type" value="Genomic_DNA"/>
</dbReference>
<keyword evidence="3 5" id="KW-1133">Transmembrane helix</keyword>